<sequence length="536" mass="63130">MTDKHLIGKQILEFQVSSSDEIYAMQQRMSDLLWNDLLPELNNLFDRVVSENEVICINKIELDIGRIGLSADTNISEIVSKIISLLEEKIKEQIHNYSLEKKDSELKSKDHFNDELELKKYSHYNEKEKILKKYLKEKSNTNHKNHHEEQKLNRKSHQLLRRYYFELWLHWLEKGILPSYSIEPEENWMELVLETLALDIDAVVLLENKIKQYPVVLQRLILQHRLKDLKSIVELYTAISQTQLLDFFSELKQLFKEKSIHSKLMHYRAFEINAWEIILKKVILERKKLDSIALGIQVVKHPFVNTFRNELIKKSNQIKSTYPFLQDVFRIDDLNTSKDETIELKVVKTHLTSKDNIKDVKEIQDDLQIDSPQFFRNAGVVLIHPFLSSFFKNLNLLEENKFKDFNSQSKAVILLHYLATGKNNPLEYEMVLPKFLCEMPANIPIDHTLSITDEEKEEANNLLVAVLEHWGALGSTTPDGLREGFLNREGKLDHEATGWKLYVEHKTLDILLDRLPWNLSLIKLPWMKEILKVEWR</sequence>
<organism evidence="1 2">
    <name type="scientific">Pseudotamlana agarivorans</name>
    <dbReference type="NCBI Taxonomy" id="481183"/>
    <lineage>
        <taxon>Bacteria</taxon>
        <taxon>Pseudomonadati</taxon>
        <taxon>Bacteroidota</taxon>
        <taxon>Flavobacteriia</taxon>
        <taxon>Flavobacteriales</taxon>
        <taxon>Flavobacteriaceae</taxon>
        <taxon>Pseudotamlana</taxon>
    </lineage>
</organism>
<dbReference type="EMBL" id="JAHKPD010000011">
    <property type="protein sequence ID" value="MBU2950204.1"/>
    <property type="molecule type" value="Genomic_DNA"/>
</dbReference>
<dbReference type="Proteomes" id="UP001647509">
    <property type="component" value="Unassembled WGS sequence"/>
</dbReference>
<proteinExistence type="predicted"/>
<reference evidence="1" key="1">
    <citation type="submission" date="2021-05" db="EMBL/GenBank/DDBJ databases">
        <title>Draft genomes of bacteria isolated from model marine particles.</title>
        <authorList>
            <person name="Datta M.S."/>
            <person name="Schwartzman J.A."/>
            <person name="Enke T.N."/>
            <person name="Saavedra J."/>
            <person name="Cermak N."/>
            <person name="Cordero O.X."/>
        </authorList>
    </citation>
    <scope>NUCLEOTIDE SEQUENCE</scope>
    <source>
        <strain evidence="1">I2M19</strain>
    </source>
</reference>
<name>A0ACC5U7C5_9FLAO</name>
<protein>
    <submittedName>
        <fullName evidence="1">Uncharacterized protein</fullName>
    </submittedName>
</protein>
<gene>
    <name evidence="1" type="ORF">KO493_05810</name>
</gene>
<comment type="caution">
    <text evidence="1">The sequence shown here is derived from an EMBL/GenBank/DDBJ whole genome shotgun (WGS) entry which is preliminary data.</text>
</comment>
<evidence type="ECO:0000313" key="1">
    <source>
        <dbReference type="EMBL" id="MBU2950204.1"/>
    </source>
</evidence>
<accession>A0ACC5U7C5</accession>
<keyword evidence="2" id="KW-1185">Reference proteome</keyword>
<evidence type="ECO:0000313" key="2">
    <source>
        <dbReference type="Proteomes" id="UP001647509"/>
    </source>
</evidence>